<sequence>MKLIYALLFMCSIAVNAQNSYENGVKHFKRENLTAALLDFKNISIGEDKYWKAQEYIGDVYAKQENWDESVEVYENLVETFPQSANYNFKYGGALGMKALTLSKMEAAFYISDIKYYLKEAAQLDENHIEARWALAKLYMQLPGILGGSTSTAYKYTDELLQISPVDGWLAKGYVASEDKDFQAAEKYYKNALTVGGSITCYQELIHFYENKMNKKEQAQQLRKEAQEKHPAHNWTNI</sequence>
<dbReference type="InterPro" id="IPR011990">
    <property type="entry name" value="TPR-like_helical_dom_sf"/>
</dbReference>
<keyword evidence="1" id="KW-0802">TPR repeat</keyword>
<reference evidence="3 4" key="1">
    <citation type="submission" date="2018-06" db="EMBL/GenBank/DDBJ databases">
        <title>Genomic Encyclopedia of Archaeal and Bacterial Type Strains, Phase II (KMG-II): from individual species to whole genera.</title>
        <authorList>
            <person name="Goeker M."/>
        </authorList>
    </citation>
    <scope>NUCLEOTIDE SEQUENCE [LARGE SCALE GENOMIC DNA]</scope>
    <source>
        <strain evidence="3 4">DSM 15361</strain>
    </source>
</reference>
<evidence type="ECO:0000313" key="3">
    <source>
        <dbReference type="EMBL" id="PZW38624.1"/>
    </source>
</evidence>
<evidence type="ECO:0000313" key="4">
    <source>
        <dbReference type="Proteomes" id="UP000249542"/>
    </source>
</evidence>
<feature type="signal peptide" evidence="2">
    <location>
        <begin position="1"/>
        <end position="17"/>
    </location>
</feature>
<dbReference type="AlphaFoldDB" id="A0A2W7HVU5"/>
<dbReference type="SMART" id="SM00028">
    <property type="entry name" value="TPR"/>
    <property type="match status" value="2"/>
</dbReference>
<protein>
    <submittedName>
        <fullName evidence="3">Uncharacterized protein</fullName>
    </submittedName>
</protein>
<keyword evidence="2" id="KW-0732">Signal</keyword>
<evidence type="ECO:0000256" key="2">
    <source>
        <dbReference type="SAM" id="SignalP"/>
    </source>
</evidence>
<keyword evidence="4" id="KW-1185">Reference proteome</keyword>
<evidence type="ECO:0000256" key="1">
    <source>
        <dbReference type="PROSITE-ProRule" id="PRU00339"/>
    </source>
</evidence>
<accession>A0A2W7HVU5</accession>
<name>A0A2W7HVU5_9FLAO</name>
<dbReference type="Proteomes" id="UP000249542">
    <property type="component" value="Unassembled WGS sequence"/>
</dbReference>
<dbReference type="PROSITE" id="PS50005">
    <property type="entry name" value="TPR"/>
    <property type="match status" value="1"/>
</dbReference>
<comment type="caution">
    <text evidence="3">The sequence shown here is derived from an EMBL/GenBank/DDBJ whole genome shotgun (WGS) entry which is preliminary data.</text>
</comment>
<dbReference type="EMBL" id="QKYV01000008">
    <property type="protein sequence ID" value="PZW38624.1"/>
    <property type="molecule type" value="Genomic_DNA"/>
</dbReference>
<organism evidence="3 4">
    <name type="scientific">Mesonia algae</name>
    <dbReference type="NCBI Taxonomy" id="213248"/>
    <lineage>
        <taxon>Bacteria</taxon>
        <taxon>Pseudomonadati</taxon>
        <taxon>Bacteroidota</taxon>
        <taxon>Flavobacteriia</taxon>
        <taxon>Flavobacteriales</taxon>
        <taxon>Flavobacteriaceae</taxon>
        <taxon>Mesonia</taxon>
    </lineage>
</organism>
<gene>
    <name evidence="3" type="ORF">LX95_02646</name>
</gene>
<proteinExistence type="predicted"/>
<dbReference type="SUPFAM" id="SSF48452">
    <property type="entry name" value="TPR-like"/>
    <property type="match status" value="1"/>
</dbReference>
<feature type="repeat" description="TPR" evidence="1">
    <location>
        <begin position="51"/>
        <end position="84"/>
    </location>
</feature>
<dbReference type="InterPro" id="IPR019734">
    <property type="entry name" value="TPR_rpt"/>
</dbReference>
<dbReference type="Gene3D" id="1.25.40.10">
    <property type="entry name" value="Tetratricopeptide repeat domain"/>
    <property type="match status" value="2"/>
</dbReference>
<feature type="chain" id="PRO_5016100649" evidence="2">
    <location>
        <begin position="18"/>
        <end position="238"/>
    </location>
</feature>
<dbReference type="RefSeq" id="WP_111541911.1">
    <property type="nucleotide sequence ID" value="NZ_QKYV01000008.1"/>
</dbReference>